<evidence type="ECO:0000256" key="1">
    <source>
        <dbReference type="ARBA" id="ARBA00022460"/>
    </source>
</evidence>
<dbReference type="AlphaFoldDB" id="A0A182FUD2"/>
<evidence type="ECO:0000313" key="6">
    <source>
        <dbReference type="Proteomes" id="UP000069272"/>
    </source>
</evidence>
<dbReference type="Proteomes" id="UP000069272">
    <property type="component" value="Chromosome 3R"/>
</dbReference>
<name>A0A182FUD2_ANOAL</name>
<feature type="signal peptide" evidence="4">
    <location>
        <begin position="1"/>
        <end position="17"/>
    </location>
</feature>
<proteinExistence type="predicted"/>
<accession>A0A182FUD2</accession>
<dbReference type="InterPro" id="IPR022727">
    <property type="entry name" value="Cuticle_C1"/>
</dbReference>
<keyword evidence="6" id="KW-1185">Reference proteome</keyword>
<sequence length="937" mass="98516">MAFKMVVLFAALAYASAGYIDPAEHHHQVAYAAPAVQAAHYSSAPAVSYSSITRHDTPKVAVAKTVAYAEPAVQYAAAPAITKTVAYAEPSVHYAAAPALTKTYAVHEPALKTVVAQPAYTKTIYAQQPAAHVYAHSAPVVAAKTVTYAAPQVHYQAPALVKNVEYSKTLAYAPVAKTYVSQPTYTKTIVSEPAYTKTVIAQPQPTYTKTIVSEPAYTKTLIAQPQPLYHHSSPVYAQAAPVVAAKTLTYAEPSAHVSTHIGVFTACLALASAGYIEHYQGATSYSSIDHVSGPLPAVQLVAHKPAITYAPAATVIKTQSTVTKPAPITAVHYTAPLTKTVTYTSAPVPQYASAQHYYLAPGHTSDCSLKEHKLVAPAYVAPTVQLSGQSASVATSQQHQGASQTLLHSYPAQQTYIAPVQPSIVHYTPPKSTVVSHGTLVSTQKNDAYTNEHQGYAHATPIVTSVVNLAPAKVVAKPVSYVVPPVTIHKSHTPFKVTQTLAQNLQTGASWSGANTGYATAHRYNVATVPAVTATQVQYLHTPVYGTHSTAQNPLTSVLLQNGAAVATSGHSNSYTAPAAPAAPAIQIVQQPPKTVTSIVAPVGQLAATSSVASQGATLSLINQPLVSPSRVYLPPREYLPAEQDQKKPLTVTGSQQQQQQQQQASSTSSSHSTSSTVHHTNQGGQYTSSSSSAAILSPLHITIDKRPYLPVRNTLITAQPFVVFLASLAVASAGYLEAGHAVQYAAPVAHYSSAPSVSYSSISQAAPVAKTIAYAAPVAKTISYAAPQVYAAPAQVYAHAAPVAKTYYSAPAVGATHESTVRSHDATVSHFSKTVDTPYSSTYSHAAPAIQTYSHAAPVVAAHATKTLTYSPAVQVSHATYEDAHAHYAWRDRINIRAALRNGIIDHQASQAAAAAAELKSISQPHKRSASFQSKA</sequence>
<keyword evidence="4" id="KW-0732">Signal</keyword>
<feature type="compositionally biased region" description="Polar residues" evidence="3">
    <location>
        <begin position="678"/>
        <end position="688"/>
    </location>
</feature>
<evidence type="ECO:0000256" key="3">
    <source>
        <dbReference type="SAM" id="MobiDB-lite"/>
    </source>
</evidence>
<evidence type="ECO:0000256" key="2">
    <source>
        <dbReference type="ARBA" id="ARBA00022737"/>
    </source>
</evidence>
<evidence type="ECO:0000313" key="5">
    <source>
        <dbReference type="EnsemblMetazoa" id="AALB010167-PA"/>
    </source>
</evidence>
<organism evidence="5 6">
    <name type="scientific">Anopheles albimanus</name>
    <name type="common">New world malaria mosquito</name>
    <dbReference type="NCBI Taxonomy" id="7167"/>
    <lineage>
        <taxon>Eukaryota</taxon>
        <taxon>Metazoa</taxon>
        <taxon>Ecdysozoa</taxon>
        <taxon>Arthropoda</taxon>
        <taxon>Hexapoda</taxon>
        <taxon>Insecta</taxon>
        <taxon>Pterygota</taxon>
        <taxon>Neoptera</taxon>
        <taxon>Endopterygota</taxon>
        <taxon>Diptera</taxon>
        <taxon>Nematocera</taxon>
        <taxon>Culicoidea</taxon>
        <taxon>Culicidae</taxon>
        <taxon>Anophelinae</taxon>
        <taxon>Anopheles</taxon>
    </lineage>
</organism>
<dbReference type="STRING" id="7167.A0A182FUD2"/>
<keyword evidence="1" id="KW-0193">Cuticle</keyword>
<dbReference type="Pfam" id="PF11018">
    <property type="entry name" value="Cuticle_3"/>
    <property type="match status" value="2"/>
</dbReference>
<feature type="chain" id="PRO_5043971700" evidence="4">
    <location>
        <begin position="18"/>
        <end position="937"/>
    </location>
</feature>
<dbReference type="GO" id="GO:0042302">
    <property type="term" value="F:structural constituent of cuticle"/>
    <property type="evidence" value="ECO:0007669"/>
    <property type="project" value="UniProtKB-KW"/>
</dbReference>
<dbReference type="PANTHER" id="PTHR39068:SF2">
    <property type="entry name" value="MIP24391P"/>
    <property type="match status" value="1"/>
</dbReference>
<dbReference type="PANTHER" id="PTHR39068">
    <property type="entry name" value="LARVAL/PUPAL CUTICLE PROTEIN H1C-LIKE PROTEIN-RELATED"/>
    <property type="match status" value="1"/>
</dbReference>
<feature type="region of interest" description="Disordered" evidence="3">
    <location>
        <begin position="649"/>
        <end position="691"/>
    </location>
</feature>
<dbReference type="EnsemblMetazoa" id="AALB010167-RA">
    <property type="protein sequence ID" value="AALB010167-PA"/>
    <property type="gene ID" value="AALB010167"/>
</dbReference>
<reference evidence="5" key="2">
    <citation type="submission" date="2022-08" db="UniProtKB">
        <authorList>
            <consortium name="EnsemblMetazoa"/>
        </authorList>
    </citation>
    <scope>IDENTIFICATION</scope>
    <source>
        <strain evidence="5">STECLA/ALBI9_A</strain>
    </source>
</reference>
<evidence type="ECO:0000256" key="4">
    <source>
        <dbReference type="SAM" id="SignalP"/>
    </source>
</evidence>
<protein>
    <submittedName>
        <fullName evidence="5">Uncharacterized protein</fullName>
    </submittedName>
</protein>
<reference evidence="5 6" key="1">
    <citation type="journal article" date="2017" name="G3 (Bethesda)">
        <title>The Physical Genome Mapping of Anopheles albimanus Corrected Scaffold Misassemblies and Identified Interarm Rearrangements in Genus Anopheles.</title>
        <authorList>
            <person name="Artemov G.N."/>
            <person name="Peery A.N."/>
            <person name="Jiang X."/>
            <person name="Tu Z."/>
            <person name="Stegniy V.N."/>
            <person name="Sharakhova M.V."/>
            <person name="Sharakhov I.V."/>
        </authorList>
    </citation>
    <scope>NUCLEOTIDE SEQUENCE [LARGE SCALE GENOMIC DNA]</scope>
    <source>
        <strain evidence="5 6">ALBI9_A</strain>
    </source>
</reference>
<dbReference type="VEuPathDB" id="VectorBase:AALB010167"/>
<keyword evidence="2" id="KW-0677">Repeat</keyword>
<feature type="compositionally biased region" description="Low complexity" evidence="3">
    <location>
        <begin position="655"/>
        <end position="677"/>
    </location>
</feature>
<dbReference type="VEuPathDB" id="VectorBase:AALB20_027057"/>